<keyword evidence="3" id="KW-1185">Reference proteome</keyword>
<evidence type="ECO:0000313" key="3">
    <source>
        <dbReference type="Proteomes" id="UP000308671"/>
    </source>
</evidence>
<evidence type="ECO:0000256" key="1">
    <source>
        <dbReference type="SAM" id="Phobius"/>
    </source>
</evidence>
<organism evidence="2 3">
    <name type="scientific">Botrytis galanthina</name>
    <dbReference type="NCBI Taxonomy" id="278940"/>
    <lineage>
        <taxon>Eukaryota</taxon>
        <taxon>Fungi</taxon>
        <taxon>Dikarya</taxon>
        <taxon>Ascomycota</taxon>
        <taxon>Pezizomycotina</taxon>
        <taxon>Leotiomycetes</taxon>
        <taxon>Helotiales</taxon>
        <taxon>Sclerotiniaceae</taxon>
        <taxon>Botrytis</taxon>
    </lineage>
</organism>
<dbReference type="AlphaFoldDB" id="A0A4S8QL20"/>
<keyword evidence="1" id="KW-1133">Transmembrane helix</keyword>
<dbReference type="Proteomes" id="UP000308671">
    <property type="component" value="Unassembled WGS sequence"/>
</dbReference>
<reference evidence="2 3" key="1">
    <citation type="submission" date="2017-12" db="EMBL/GenBank/DDBJ databases">
        <title>Comparative genomics of Botrytis spp.</title>
        <authorList>
            <person name="Valero-Jimenez C.A."/>
            <person name="Tapia P."/>
            <person name="Veloso J."/>
            <person name="Silva-Moreno E."/>
            <person name="Staats M."/>
            <person name="Valdes J.H."/>
            <person name="Van Kan J.A.L."/>
        </authorList>
    </citation>
    <scope>NUCLEOTIDE SEQUENCE [LARGE SCALE GENOMIC DNA]</scope>
    <source>
        <strain evidence="2 3">MUCL435</strain>
    </source>
</reference>
<protein>
    <submittedName>
        <fullName evidence="2">Uncharacterized protein</fullName>
    </submittedName>
</protein>
<sequence length="58" mass="6265">MLHLPFALVGAPSGLLTEPCDIVALAAVFVALYGSILKYTMGSSAFIEEPKQFELCYK</sequence>
<name>A0A4S8QL20_9HELO</name>
<dbReference type="EMBL" id="PQXL01001031">
    <property type="protein sequence ID" value="THV43715.1"/>
    <property type="molecule type" value="Genomic_DNA"/>
</dbReference>
<proteinExistence type="predicted"/>
<feature type="transmembrane region" description="Helical" evidence="1">
    <location>
        <begin position="22"/>
        <end position="41"/>
    </location>
</feature>
<keyword evidence="1" id="KW-0472">Membrane</keyword>
<gene>
    <name evidence="2" type="ORF">BGAL_1036g00020</name>
</gene>
<evidence type="ECO:0000313" key="2">
    <source>
        <dbReference type="EMBL" id="THV43715.1"/>
    </source>
</evidence>
<keyword evidence="1" id="KW-0812">Transmembrane</keyword>
<comment type="caution">
    <text evidence="2">The sequence shown here is derived from an EMBL/GenBank/DDBJ whole genome shotgun (WGS) entry which is preliminary data.</text>
</comment>
<accession>A0A4S8QL20</accession>